<organism evidence="8">
    <name type="scientific">Strongyloides ratti</name>
    <name type="common">Parasitic roundworm</name>
    <dbReference type="NCBI Taxonomy" id="34506"/>
    <lineage>
        <taxon>Eukaryota</taxon>
        <taxon>Metazoa</taxon>
        <taxon>Ecdysozoa</taxon>
        <taxon>Nematoda</taxon>
        <taxon>Chromadorea</taxon>
        <taxon>Rhabditida</taxon>
        <taxon>Tylenchina</taxon>
        <taxon>Panagrolaimomorpha</taxon>
        <taxon>Strongyloidoidea</taxon>
        <taxon>Strongyloididae</taxon>
        <taxon>Strongyloides</taxon>
    </lineage>
</organism>
<dbReference type="Pfam" id="PF07690">
    <property type="entry name" value="MFS_1"/>
    <property type="match status" value="2"/>
</dbReference>
<evidence type="ECO:0000313" key="8">
    <source>
        <dbReference type="EMBL" id="CEF61823.1"/>
    </source>
</evidence>
<evidence type="ECO:0000256" key="3">
    <source>
        <dbReference type="ARBA" id="ARBA00022692"/>
    </source>
</evidence>
<dbReference type="GO" id="GO:0005765">
    <property type="term" value="C:lysosomal membrane"/>
    <property type="evidence" value="ECO:0007669"/>
    <property type="project" value="TreeGrafter"/>
</dbReference>
<feature type="transmembrane region" description="Helical" evidence="6">
    <location>
        <begin position="417"/>
        <end position="438"/>
    </location>
</feature>
<keyword evidence="4 6" id="KW-1133">Transmembrane helix</keyword>
<proteinExistence type="predicted"/>
<feature type="transmembrane region" description="Helical" evidence="6">
    <location>
        <begin position="63"/>
        <end position="82"/>
    </location>
</feature>
<feature type="transmembrane region" description="Helical" evidence="6">
    <location>
        <begin position="377"/>
        <end position="397"/>
    </location>
</feature>
<dbReference type="InterPro" id="IPR020846">
    <property type="entry name" value="MFS_dom"/>
</dbReference>
<dbReference type="CTD" id="36374188"/>
<feature type="transmembrane region" description="Helical" evidence="6">
    <location>
        <begin position="21"/>
        <end position="43"/>
    </location>
</feature>
<evidence type="ECO:0000313" key="11">
    <source>
        <dbReference type="WormBase" id="SRAE_1000009900"/>
    </source>
</evidence>
<dbReference type="AlphaFoldDB" id="A0A090MTX0"/>
<feature type="transmembrane region" description="Helical" evidence="6">
    <location>
        <begin position="155"/>
        <end position="177"/>
    </location>
</feature>
<evidence type="ECO:0000256" key="4">
    <source>
        <dbReference type="ARBA" id="ARBA00022989"/>
    </source>
</evidence>
<feature type="transmembrane region" description="Helical" evidence="6">
    <location>
        <begin position="444"/>
        <end position="464"/>
    </location>
</feature>
<feature type="transmembrane region" description="Helical" evidence="6">
    <location>
        <begin position="319"/>
        <end position="339"/>
    </location>
</feature>
<dbReference type="RefSeq" id="XP_024501025.1">
    <property type="nucleotide sequence ID" value="XM_024646892.1"/>
</dbReference>
<dbReference type="GO" id="GO:0012505">
    <property type="term" value="C:endomembrane system"/>
    <property type="evidence" value="ECO:0007669"/>
    <property type="project" value="UniProtKB-SubCell"/>
</dbReference>
<keyword evidence="3 6" id="KW-0812">Transmembrane</keyword>
<protein>
    <submittedName>
        <fullName evidence="8">Major facilitator superfamily and Major facilitator superfamily domain, general substrate transporter and Major facilitator superfamily domain-containing protein</fullName>
    </submittedName>
</protein>
<keyword evidence="2" id="KW-0813">Transport</keyword>
<evidence type="ECO:0000313" key="10">
    <source>
        <dbReference type="WBParaSite" id="SRAE_1000009900.1"/>
    </source>
</evidence>
<feature type="transmembrane region" description="Helical" evidence="6">
    <location>
        <begin position="244"/>
        <end position="263"/>
    </location>
</feature>
<feature type="transmembrane region" description="Helical" evidence="6">
    <location>
        <begin position="94"/>
        <end position="111"/>
    </location>
</feature>
<gene>
    <name evidence="8 10 11" type="ORF">SRAE_1000009900</name>
</gene>
<dbReference type="CDD" id="cd17326">
    <property type="entry name" value="MFS_MFSD8"/>
    <property type="match status" value="1"/>
</dbReference>
<dbReference type="InterPro" id="IPR011701">
    <property type="entry name" value="MFS"/>
</dbReference>
<evidence type="ECO:0000256" key="5">
    <source>
        <dbReference type="ARBA" id="ARBA00023136"/>
    </source>
</evidence>
<dbReference type="PANTHER" id="PTHR23510">
    <property type="entry name" value="INNER MEMBRANE TRANSPORT PROTEIN YAJR"/>
    <property type="match status" value="1"/>
</dbReference>
<evidence type="ECO:0000313" key="9">
    <source>
        <dbReference type="Proteomes" id="UP000035682"/>
    </source>
</evidence>
<dbReference type="WBParaSite" id="SRAE_1000009900.1">
    <property type="protein sequence ID" value="SRAE_1000009900.1"/>
    <property type="gene ID" value="WBGene00256693"/>
</dbReference>
<feature type="domain" description="Major facilitator superfamily (MFS) profile" evidence="7">
    <location>
        <begin position="24"/>
        <end position="466"/>
    </location>
</feature>
<dbReference type="EMBL" id="LN609528">
    <property type="protein sequence ID" value="CEF61823.1"/>
    <property type="molecule type" value="Genomic_DNA"/>
</dbReference>
<accession>A0A090MTX0</accession>
<feature type="transmembrane region" description="Helical" evidence="6">
    <location>
        <begin position="283"/>
        <end position="307"/>
    </location>
</feature>
<evidence type="ECO:0000259" key="7">
    <source>
        <dbReference type="PROSITE" id="PS50850"/>
    </source>
</evidence>
<feature type="transmembrane region" description="Helical" evidence="6">
    <location>
        <begin position="123"/>
        <end position="143"/>
    </location>
</feature>
<dbReference type="InterPro" id="IPR051068">
    <property type="entry name" value="MFS_Domain-Containing_Protein"/>
</dbReference>
<dbReference type="PANTHER" id="PTHR23510:SF3">
    <property type="entry name" value="MAJOR FACILITATOR SUPERFAMILY DOMAIN-CONTAINING PROTEIN 8"/>
    <property type="match status" value="1"/>
</dbReference>
<evidence type="ECO:0000256" key="2">
    <source>
        <dbReference type="ARBA" id="ARBA00022448"/>
    </source>
</evidence>
<dbReference type="OrthoDB" id="370281at2759"/>
<feature type="transmembrane region" description="Helical" evidence="6">
    <location>
        <begin position="197"/>
        <end position="217"/>
    </location>
</feature>
<evidence type="ECO:0000256" key="1">
    <source>
        <dbReference type="ARBA" id="ARBA00004127"/>
    </source>
</evidence>
<dbReference type="OMA" id="GTKMGWL"/>
<keyword evidence="9" id="KW-1185">Reference proteome</keyword>
<dbReference type="Gene3D" id="1.20.1250.20">
    <property type="entry name" value="MFS general substrate transporter like domains"/>
    <property type="match status" value="1"/>
</dbReference>
<dbReference type="InterPro" id="IPR036259">
    <property type="entry name" value="MFS_trans_sf"/>
</dbReference>
<evidence type="ECO:0000256" key="6">
    <source>
        <dbReference type="SAM" id="Phobius"/>
    </source>
</evidence>
<dbReference type="GO" id="GO:0022857">
    <property type="term" value="F:transmembrane transporter activity"/>
    <property type="evidence" value="ECO:0007669"/>
    <property type="project" value="InterPro"/>
</dbReference>
<dbReference type="WormBase" id="SRAE_1000009900">
    <property type="protein sequence ID" value="SRP00068"/>
    <property type="gene ID" value="WBGene00256693"/>
</dbReference>
<reference evidence="8 9" key="1">
    <citation type="submission" date="2014-09" db="EMBL/GenBank/DDBJ databases">
        <authorList>
            <person name="Martin A.A."/>
        </authorList>
    </citation>
    <scope>NUCLEOTIDE SEQUENCE</scope>
    <source>
        <strain evidence="9">ED321</strain>
        <strain evidence="8">ED321 Heterogonic</strain>
    </source>
</reference>
<dbReference type="Proteomes" id="UP000035682">
    <property type="component" value="Unplaced"/>
</dbReference>
<comment type="subcellular location">
    <subcellularLocation>
        <location evidence="1">Endomembrane system</location>
        <topology evidence="1">Multi-pass membrane protein</topology>
    </subcellularLocation>
</comment>
<reference evidence="10" key="2">
    <citation type="submission" date="2020-12" db="UniProtKB">
        <authorList>
            <consortium name="WormBaseParasite"/>
        </authorList>
    </citation>
    <scope>IDENTIFICATION</scope>
</reference>
<dbReference type="SUPFAM" id="SSF103473">
    <property type="entry name" value="MFS general substrate transporter"/>
    <property type="match status" value="1"/>
</dbReference>
<keyword evidence="5 6" id="KW-0472">Membrane</keyword>
<name>A0A090MTX0_STRRB</name>
<sequence>MVFVKKLSSLLNNKVDDNETNWLSIYIASVLAFSASVQCSLYFSSMWPFMTVLDSNASSTFFGYAIASYSVGNIILSPLFGWWSNKTGTIKPPVYFGLYAQLLGNFIYMNLEWFPVGAKYGMIVARLFTGIGSATITLFKAYGASGSSIKDRSIAIAYITSGVAIGLAIGPVFNLLFTPIGYPGFTFLGIKFNMYTLPAIGSVITNAISIIIMKYLFIEHYAGVANKDGKESENYQIIPKYDKIAVFVIFATRFCQFFVFTNLEALNSPISLMIFGWTKKQSITILSISQGFLGLSAFIVYFIYIIFKLDRFIKYRLNCIGGILCLLIFHIITFSYPFLPKVITYHSLNITNNDTEVIGCDIDMYPWCEYITKMNPWIYLISFSIIVGMGFPIINIAMNTLFSKILGPRRQGTQQGFMQMFGGCGQLIGPIVTSTIYTNFGPRYVWITEIIFITLTISLWLIFFKRMVPLKFGNNKVSDINKKNSCKITKKDIM</sequence>
<dbReference type="GeneID" id="36374188"/>
<dbReference type="PROSITE" id="PS50850">
    <property type="entry name" value="MFS"/>
    <property type="match status" value="1"/>
</dbReference>
<dbReference type="STRING" id="34506.A0A090MTX0"/>